<sequence length="174" mass="20130">MILVRSRAFLAAVLALALAACSGVNQLHRVDDRVWRSGQPTAEEFDQIEQEKRIQRVLNLRFFHSDDRLAPDWERHHVRMNAGTVGDDEIFEALRVLTTGDGPTLVHCLHGSDRTGVVVAAYRMVVQGWSRDRAMEEFTDPEYGYHEFWYPNLEKYLQEFDIEGVRERLRDANA</sequence>
<dbReference type="RefSeq" id="WP_200277786.1">
    <property type="nucleotide sequence ID" value="NZ_JAENII010000004.1"/>
</dbReference>
<keyword evidence="5" id="KW-1185">Reference proteome</keyword>
<evidence type="ECO:0000313" key="5">
    <source>
        <dbReference type="Proteomes" id="UP000658278"/>
    </source>
</evidence>
<evidence type="ECO:0000256" key="2">
    <source>
        <dbReference type="SAM" id="SignalP"/>
    </source>
</evidence>
<dbReference type="Gene3D" id="3.90.190.10">
    <property type="entry name" value="Protein tyrosine phosphatase superfamily"/>
    <property type="match status" value="1"/>
</dbReference>
<dbReference type="GO" id="GO:0016791">
    <property type="term" value="F:phosphatase activity"/>
    <property type="evidence" value="ECO:0007669"/>
    <property type="project" value="TreeGrafter"/>
</dbReference>
<keyword evidence="2" id="KW-0732">Signal</keyword>
<feature type="chain" id="PRO_5037576067" evidence="2">
    <location>
        <begin position="20"/>
        <end position="174"/>
    </location>
</feature>
<feature type="signal peptide" evidence="2">
    <location>
        <begin position="1"/>
        <end position="19"/>
    </location>
</feature>
<dbReference type="InterPro" id="IPR029021">
    <property type="entry name" value="Prot-tyrosine_phosphatase-like"/>
</dbReference>
<proteinExistence type="inferred from homology"/>
<dbReference type="InterPro" id="IPR000387">
    <property type="entry name" value="Tyr_Pase_dom"/>
</dbReference>
<gene>
    <name evidence="4" type="ORF">JIN81_06375</name>
</gene>
<dbReference type="PROSITE" id="PS51257">
    <property type="entry name" value="PROKAR_LIPOPROTEIN"/>
    <property type="match status" value="1"/>
</dbReference>
<protein>
    <submittedName>
        <fullName evidence="4">Tyrosine-protein phosphatase</fullName>
    </submittedName>
</protein>
<comment type="caution">
    <text evidence="4">The sequence shown here is derived from an EMBL/GenBank/DDBJ whole genome shotgun (WGS) entry which is preliminary data.</text>
</comment>
<evidence type="ECO:0000313" key="4">
    <source>
        <dbReference type="EMBL" id="MBK1826636.1"/>
    </source>
</evidence>
<reference evidence="4" key="1">
    <citation type="submission" date="2021-01" db="EMBL/GenBank/DDBJ databases">
        <title>Modified the classification status of verrucomicrobia.</title>
        <authorList>
            <person name="Feng X."/>
        </authorList>
    </citation>
    <scope>NUCLEOTIDE SEQUENCE</scope>
    <source>
        <strain evidence="4">KCTC 22201</strain>
    </source>
</reference>
<dbReference type="PANTHER" id="PTHR31126:SF72">
    <property type="entry name" value="DUAL SPECIFICITY PROTEIN PHOSPHATASE TPBA"/>
    <property type="match status" value="1"/>
</dbReference>
<dbReference type="PROSITE" id="PS00383">
    <property type="entry name" value="TYR_PHOSPHATASE_1"/>
    <property type="match status" value="1"/>
</dbReference>
<dbReference type="PROSITE" id="PS50056">
    <property type="entry name" value="TYR_PHOSPHATASE_2"/>
    <property type="match status" value="1"/>
</dbReference>
<dbReference type="InterPro" id="IPR004861">
    <property type="entry name" value="Siw14-like"/>
</dbReference>
<organism evidence="4 5">
    <name type="scientific">Haloferula rosea</name>
    <dbReference type="NCBI Taxonomy" id="490093"/>
    <lineage>
        <taxon>Bacteria</taxon>
        <taxon>Pseudomonadati</taxon>
        <taxon>Verrucomicrobiota</taxon>
        <taxon>Verrucomicrobiia</taxon>
        <taxon>Verrucomicrobiales</taxon>
        <taxon>Verrucomicrobiaceae</taxon>
        <taxon>Haloferula</taxon>
    </lineage>
</organism>
<name>A0A934VF28_9BACT</name>
<dbReference type="InterPro" id="IPR016130">
    <property type="entry name" value="Tyr_Pase_AS"/>
</dbReference>
<feature type="domain" description="Tyrosine specific protein phosphatases" evidence="3">
    <location>
        <begin position="88"/>
        <end position="124"/>
    </location>
</feature>
<dbReference type="SUPFAM" id="SSF52799">
    <property type="entry name" value="(Phosphotyrosine protein) phosphatases II"/>
    <property type="match status" value="1"/>
</dbReference>
<evidence type="ECO:0000256" key="1">
    <source>
        <dbReference type="ARBA" id="ARBA00009580"/>
    </source>
</evidence>
<evidence type="ECO:0000259" key="3">
    <source>
        <dbReference type="PROSITE" id="PS50056"/>
    </source>
</evidence>
<dbReference type="AlphaFoldDB" id="A0A934VF28"/>
<dbReference type="PANTHER" id="PTHR31126">
    <property type="entry name" value="TYROSINE-PROTEIN PHOSPHATASE"/>
    <property type="match status" value="1"/>
</dbReference>
<dbReference type="Proteomes" id="UP000658278">
    <property type="component" value="Unassembled WGS sequence"/>
</dbReference>
<accession>A0A934VF28</accession>
<comment type="similarity">
    <text evidence="1">Belongs to the protein-tyrosine phosphatase family.</text>
</comment>
<dbReference type="Pfam" id="PF03162">
    <property type="entry name" value="Y_phosphatase2"/>
    <property type="match status" value="1"/>
</dbReference>
<dbReference type="EMBL" id="JAENII010000004">
    <property type="protein sequence ID" value="MBK1826636.1"/>
    <property type="molecule type" value="Genomic_DNA"/>
</dbReference>